<evidence type="ECO:0000256" key="1">
    <source>
        <dbReference type="ARBA" id="ARBA00010617"/>
    </source>
</evidence>
<evidence type="ECO:0000256" key="4">
    <source>
        <dbReference type="ARBA" id="ARBA00023002"/>
    </source>
</evidence>
<sequence>MVLGEGEKCKESSEPENPIGSSEDQFKRMLDELFLLNGVLNIGDYIPWIGGSWTCRGIVKDYVAKDMVDVLLQLAQVSNRDVKLSRTIVKAFTLRTYDMKSLWSSLKTAGTLKQAIRNRDITSSVMYQCIPKNTQRQAMESSATLSLYLVLFLASLAIFFKAINGGFLRRKKLNLPPGPKPWPVIGNLNLIGHLPHRSIHHLSLKYGPLMQLKFGSYPFIIASSAETAKQILKTQDLNFASRPKMAAGKYTTYNYSNITWSPYGAYWRQARKMCLMELFSARRLDSYEYIRVEEMRAMLRSLFAASGETILLKDHLSTVSLNVISRMVLGKKYTEESAAGNPIVTPEEFKRMLDELFLLNGVLNIGDYIPWIGFLDLQGYVRRMKKLSKKFDRFLEHVIDEHNERRRGVKDYVAKDMVDVLLQLADDPNLDVKLSKTSVKAFTQDLIAGGTESSAMTVEWAISELLKQPRIFEKVTEELDRVIGKDRWVEEKDIPHLPYVEAIMKEAMRMHPVAPLLVPRLAREDCSINGYDISSGTRALVNTWTIGRDPEIWDCPDQFYPERFLGKSIDVKGQDFEFLPFGSGRRMCPGYSLGLKVIELTLANLLHGFKWRLPDLMSQDELNMEEIFGLSTPRKVPLEAVIEPRLPTHVYNIC</sequence>
<keyword evidence="3 6" id="KW-0479">Metal-binding</keyword>
<dbReference type="SUPFAM" id="SSF48264">
    <property type="entry name" value="Cytochrome P450"/>
    <property type="match status" value="1"/>
</dbReference>
<dbReference type="AlphaFoldDB" id="A0A3S3NIP3"/>
<comment type="similarity">
    <text evidence="1 7">Belongs to the cytochrome P450 family.</text>
</comment>
<protein>
    <submittedName>
        <fullName evidence="10">Cytochrome P450 71A1-like protein</fullName>
    </submittedName>
</protein>
<keyword evidence="9" id="KW-1133">Transmembrane helix</keyword>
<proteinExistence type="inferred from homology"/>
<dbReference type="Gene3D" id="1.10.630.10">
    <property type="entry name" value="Cytochrome P450"/>
    <property type="match status" value="1"/>
</dbReference>
<evidence type="ECO:0000313" key="11">
    <source>
        <dbReference type="Proteomes" id="UP000283530"/>
    </source>
</evidence>
<comment type="cofactor">
    <cofactor evidence="6">
        <name>heme</name>
        <dbReference type="ChEBI" id="CHEBI:30413"/>
    </cofactor>
</comment>
<feature type="compositionally biased region" description="Basic and acidic residues" evidence="8">
    <location>
        <begin position="1"/>
        <end position="13"/>
    </location>
</feature>
<dbReference type="STRING" id="337451.A0A3S3NIP3"/>
<dbReference type="GO" id="GO:0020037">
    <property type="term" value="F:heme binding"/>
    <property type="evidence" value="ECO:0007669"/>
    <property type="project" value="InterPro"/>
</dbReference>
<dbReference type="InterPro" id="IPR002401">
    <property type="entry name" value="Cyt_P450_E_grp-I"/>
</dbReference>
<dbReference type="InterPro" id="IPR001128">
    <property type="entry name" value="Cyt_P450"/>
</dbReference>
<dbReference type="PRINTS" id="PR00463">
    <property type="entry name" value="EP450I"/>
</dbReference>
<dbReference type="FunFam" id="1.10.630.10:FF:000038">
    <property type="entry name" value="Cytochrome P450 84A1"/>
    <property type="match status" value="1"/>
</dbReference>
<dbReference type="GO" id="GO:0016705">
    <property type="term" value="F:oxidoreductase activity, acting on paired donors, with incorporation or reduction of molecular oxygen"/>
    <property type="evidence" value="ECO:0007669"/>
    <property type="project" value="InterPro"/>
</dbReference>
<keyword evidence="4 7" id="KW-0560">Oxidoreductase</keyword>
<evidence type="ECO:0000256" key="5">
    <source>
        <dbReference type="ARBA" id="ARBA00023004"/>
    </source>
</evidence>
<gene>
    <name evidence="10" type="ORF">CKAN_02524600</name>
</gene>
<dbReference type="PANTHER" id="PTHR47944">
    <property type="entry name" value="CYTOCHROME P450 98A9"/>
    <property type="match status" value="1"/>
</dbReference>
<dbReference type="InterPro" id="IPR036396">
    <property type="entry name" value="Cyt_P450_sf"/>
</dbReference>
<keyword evidence="9" id="KW-0812">Transmembrane</keyword>
<comment type="caution">
    <text evidence="10">The sequence shown here is derived from an EMBL/GenBank/DDBJ whole genome shotgun (WGS) entry which is preliminary data.</text>
</comment>
<dbReference type="Proteomes" id="UP000283530">
    <property type="component" value="Unassembled WGS sequence"/>
</dbReference>
<dbReference type="Pfam" id="PF00067">
    <property type="entry name" value="p450"/>
    <property type="match status" value="1"/>
</dbReference>
<name>A0A3S3NIP3_9MAGN</name>
<keyword evidence="9" id="KW-0472">Membrane</keyword>
<evidence type="ECO:0000256" key="8">
    <source>
        <dbReference type="SAM" id="MobiDB-lite"/>
    </source>
</evidence>
<dbReference type="CDD" id="cd20618">
    <property type="entry name" value="CYP71_clan"/>
    <property type="match status" value="1"/>
</dbReference>
<keyword evidence="11" id="KW-1185">Reference proteome</keyword>
<dbReference type="PROSITE" id="PS00086">
    <property type="entry name" value="CYTOCHROME_P450"/>
    <property type="match status" value="1"/>
</dbReference>
<dbReference type="PANTHER" id="PTHR47944:SF4">
    <property type="entry name" value="OS09G0441700 PROTEIN"/>
    <property type="match status" value="1"/>
</dbReference>
<accession>A0A3S3NIP3</accession>
<evidence type="ECO:0000256" key="9">
    <source>
        <dbReference type="SAM" id="Phobius"/>
    </source>
</evidence>
<keyword evidence="7" id="KW-0503">Monooxygenase</keyword>
<feature type="binding site" description="axial binding residue" evidence="6">
    <location>
        <position position="588"/>
    </location>
    <ligand>
        <name>heme</name>
        <dbReference type="ChEBI" id="CHEBI:30413"/>
    </ligand>
    <ligandPart>
        <name>Fe</name>
        <dbReference type="ChEBI" id="CHEBI:18248"/>
    </ligandPart>
</feature>
<feature type="region of interest" description="Disordered" evidence="8">
    <location>
        <begin position="1"/>
        <end position="22"/>
    </location>
</feature>
<dbReference type="OrthoDB" id="2789670at2759"/>
<reference evidence="10 11" key="1">
    <citation type="journal article" date="2019" name="Nat. Plants">
        <title>Stout camphor tree genome fills gaps in understanding of flowering plant genome evolution.</title>
        <authorList>
            <person name="Chaw S.M."/>
            <person name="Liu Y.C."/>
            <person name="Wu Y.W."/>
            <person name="Wang H.Y."/>
            <person name="Lin C.I."/>
            <person name="Wu C.S."/>
            <person name="Ke H.M."/>
            <person name="Chang L.Y."/>
            <person name="Hsu C.Y."/>
            <person name="Yang H.T."/>
            <person name="Sudianto E."/>
            <person name="Hsu M.H."/>
            <person name="Wu K.P."/>
            <person name="Wang L.N."/>
            <person name="Leebens-Mack J.H."/>
            <person name="Tsai I.J."/>
        </authorList>
    </citation>
    <scope>NUCLEOTIDE SEQUENCE [LARGE SCALE GENOMIC DNA]</scope>
    <source>
        <strain evidence="11">cv. Chaw 1501</strain>
        <tissue evidence="10">Young leaves</tissue>
    </source>
</reference>
<dbReference type="GO" id="GO:0004497">
    <property type="term" value="F:monooxygenase activity"/>
    <property type="evidence" value="ECO:0007669"/>
    <property type="project" value="UniProtKB-KW"/>
</dbReference>
<dbReference type="GO" id="GO:0044550">
    <property type="term" value="P:secondary metabolite biosynthetic process"/>
    <property type="evidence" value="ECO:0007669"/>
    <property type="project" value="UniProtKB-ARBA"/>
</dbReference>
<organism evidence="10 11">
    <name type="scientific">Cinnamomum micranthum f. kanehirae</name>
    <dbReference type="NCBI Taxonomy" id="337451"/>
    <lineage>
        <taxon>Eukaryota</taxon>
        <taxon>Viridiplantae</taxon>
        <taxon>Streptophyta</taxon>
        <taxon>Embryophyta</taxon>
        <taxon>Tracheophyta</taxon>
        <taxon>Spermatophyta</taxon>
        <taxon>Magnoliopsida</taxon>
        <taxon>Magnoliidae</taxon>
        <taxon>Laurales</taxon>
        <taxon>Lauraceae</taxon>
        <taxon>Cinnamomum</taxon>
    </lineage>
</organism>
<dbReference type="InterPro" id="IPR017972">
    <property type="entry name" value="Cyt_P450_CS"/>
</dbReference>
<feature type="transmembrane region" description="Helical" evidence="9">
    <location>
        <begin position="145"/>
        <end position="163"/>
    </location>
</feature>
<keyword evidence="5 6" id="KW-0408">Iron</keyword>
<evidence type="ECO:0000313" key="10">
    <source>
        <dbReference type="EMBL" id="RWR95886.1"/>
    </source>
</evidence>
<dbReference type="PRINTS" id="PR00385">
    <property type="entry name" value="P450"/>
</dbReference>
<evidence type="ECO:0000256" key="6">
    <source>
        <dbReference type="PIRSR" id="PIRSR602401-1"/>
    </source>
</evidence>
<evidence type="ECO:0000256" key="3">
    <source>
        <dbReference type="ARBA" id="ARBA00022723"/>
    </source>
</evidence>
<dbReference type="GO" id="GO:0005506">
    <property type="term" value="F:iron ion binding"/>
    <property type="evidence" value="ECO:0007669"/>
    <property type="project" value="InterPro"/>
</dbReference>
<keyword evidence="2 6" id="KW-0349">Heme</keyword>
<dbReference type="EMBL" id="QPKB01000011">
    <property type="protein sequence ID" value="RWR95886.1"/>
    <property type="molecule type" value="Genomic_DNA"/>
</dbReference>
<evidence type="ECO:0000256" key="7">
    <source>
        <dbReference type="RuleBase" id="RU000461"/>
    </source>
</evidence>
<evidence type="ECO:0000256" key="2">
    <source>
        <dbReference type="ARBA" id="ARBA00022617"/>
    </source>
</evidence>